<feature type="repeat" description="PPR" evidence="2">
    <location>
        <begin position="172"/>
        <end position="207"/>
    </location>
</feature>
<keyword evidence="1" id="KW-0677">Repeat</keyword>
<evidence type="ECO:0000256" key="2">
    <source>
        <dbReference type="PROSITE-ProRule" id="PRU00708"/>
    </source>
</evidence>
<feature type="region of interest" description="Disordered" evidence="3">
    <location>
        <begin position="15"/>
        <end position="72"/>
    </location>
</feature>
<keyword evidence="6" id="KW-1185">Reference proteome</keyword>
<dbReference type="AlphaFoldDB" id="X6NFH0"/>
<reference evidence="5 6" key="1">
    <citation type="journal article" date="2013" name="Curr. Biol.">
        <title>The Genome of the Foraminiferan Reticulomyxa filosa.</title>
        <authorList>
            <person name="Glockner G."/>
            <person name="Hulsmann N."/>
            <person name="Schleicher M."/>
            <person name="Noegel A.A."/>
            <person name="Eichinger L."/>
            <person name="Gallinger C."/>
            <person name="Pawlowski J."/>
            <person name="Sierra R."/>
            <person name="Euteneuer U."/>
            <person name="Pillet L."/>
            <person name="Moustafa A."/>
            <person name="Platzer M."/>
            <person name="Groth M."/>
            <person name="Szafranski K."/>
            <person name="Schliwa M."/>
        </authorList>
    </citation>
    <scope>NUCLEOTIDE SEQUENCE [LARGE SCALE GENOMIC DNA]</scope>
</reference>
<evidence type="ECO:0000313" key="6">
    <source>
        <dbReference type="Proteomes" id="UP000023152"/>
    </source>
</evidence>
<feature type="compositionally biased region" description="Basic residues" evidence="3">
    <location>
        <begin position="15"/>
        <end position="53"/>
    </location>
</feature>
<dbReference type="PANTHER" id="PTHR47933">
    <property type="entry name" value="PENTATRICOPEPTIDE REPEAT-CONTAINING PROTEIN 1, MITOCHONDRIAL"/>
    <property type="match status" value="1"/>
</dbReference>
<gene>
    <name evidence="5" type="ORF">RFI_12431</name>
</gene>
<evidence type="ECO:0000259" key="4">
    <source>
        <dbReference type="Pfam" id="PF17177"/>
    </source>
</evidence>
<dbReference type="InterPro" id="IPR051240">
    <property type="entry name" value="Mito_RNA-Proc/Resp"/>
</dbReference>
<dbReference type="OrthoDB" id="185373at2759"/>
<evidence type="ECO:0000256" key="3">
    <source>
        <dbReference type="SAM" id="MobiDB-lite"/>
    </source>
</evidence>
<comment type="caution">
    <text evidence="5">The sequence shown here is derived from an EMBL/GenBank/DDBJ whole genome shotgun (WGS) entry which is preliminary data.</text>
</comment>
<dbReference type="Gene3D" id="1.25.40.10">
    <property type="entry name" value="Tetratricopeptide repeat domain"/>
    <property type="match status" value="2"/>
</dbReference>
<dbReference type="InterPro" id="IPR002885">
    <property type="entry name" value="PPR_rpt"/>
</dbReference>
<dbReference type="GO" id="GO:0003729">
    <property type="term" value="F:mRNA binding"/>
    <property type="evidence" value="ECO:0007669"/>
    <property type="project" value="TreeGrafter"/>
</dbReference>
<sequence>MNNISLSKHIKKRNKNLLFAKKKKGYAYSQKKKKKRGVRLRQRKPGGIKKRKQVRGEASAKTTPPPQSQHESLIKQMTTADNVIKFLRKNRSQKTSTYTAAIKRCSELKQPNALYTIVQLAHQQNVPLNIIYCNTVLHYLDAWNKSGTQKKLFEQWFIHKELTSSTTPFNPDLITLSTMIQGCSKRGDVKQALYYFQLLVNDYNIKPDRIVYNSMLSICASTCDMESAEIIWNTMQSESNIQIDALSINCMLDMYAKCGESKKLADLLNYSQQLEHFISIDEITCLTIMSKLLKNDKVDEMFDFYENQIPKLSLKSSINIKDKRFIYLKISGHLKKMELLDKDEFDKLSYHHQQYLNIFYNEQYPLVKDEPVAVDNKDIRRLLCSYVLLHKNNWMNAVKDVERILHQEPNFVHFFKYWTTGQQKLLDFRSTSNTIARFMLRYLMTFKRDQLQHEFKNGPIKILCEKKIYLKKVKEGESYTSSKMRSIHDELREWKIVIRSEQDAFNNAVWCLNQDDTLLFFQKVPSGEDCLK</sequence>
<dbReference type="EMBL" id="ASPP01009005">
    <property type="protein sequence ID" value="ETO24726.1"/>
    <property type="molecule type" value="Genomic_DNA"/>
</dbReference>
<dbReference type="Proteomes" id="UP000023152">
    <property type="component" value="Unassembled WGS sequence"/>
</dbReference>
<dbReference type="InterPro" id="IPR011990">
    <property type="entry name" value="TPR-like_helical_dom_sf"/>
</dbReference>
<evidence type="ECO:0000256" key="1">
    <source>
        <dbReference type="ARBA" id="ARBA00022737"/>
    </source>
</evidence>
<feature type="domain" description="PROP1-like PPR" evidence="4">
    <location>
        <begin position="88"/>
        <end position="269"/>
    </location>
</feature>
<accession>X6NFH0</accession>
<name>X6NFH0_RETFI</name>
<proteinExistence type="predicted"/>
<dbReference type="PROSITE" id="PS51375">
    <property type="entry name" value="PPR"/>
    <property type="match status" value="1"/>
</dbReference>
<dbReference type="Pfam" id="PF17177">
    <property type="entry name" value="PPR_long"/>
    <property type="match status" value="1"/>
</dbReference>
<dbReference type="PANTHER" id="PTHR47933:SF11">
    <property type="entry name" value="PENTATRICOPEPTIDE REPEAT-CONTAINING PROTEIN 2"/>
    <property type="match status" value="1"/>
</dbReference>
<protein>
    <recommendedName>
        <fullName evidence="4">PROP1-like PPR domain-containing protein</fullName>
    </recommendedName>
</protein>
<dbReference type="InterPro" id="IPR033443">
    <property type="entry name" value="PROP1-like_PPR_dom"/>
</dbReference>
<dbReference type="NCBIfam" id="TIGR00756">
    <property type="entry name" value="PPR"/>
    <property type="match status" value="1"/>
</dbReference>
<organism evidence="5 6">
    <name type="scientific">Reticulomyxa filosa</name>
    <dbReference type="NCBI Taxonomy" id="46433"/>
    <lineage>
        <taxon>Eukaryota</taxon>
        <taxon>Sar</taxon>
        <taxon>Rhizaria</taxon>
        <taxon>Retaria</taxon>
        <taxon>Foraminifera</taxon>
        <taxon>Monothalamids</taxon>
        <taxon>Reticulomyxidae</taxon>
        <taxon>Reticulomyxa</taxon>
    </lineage>
</organism>
<evidence type="ECO:0000313" key="5">
    <source>
        <dbReference type="EMBL" id="ETO24726.1"/>
    </source>
</evidence>